<dbReference type="InterPro" id="IPR007657">
    <property type="entry name" value="Glycosyltransferase_61"/>
</dbReference>
<dbReference type="FunCoup" id="A0A2K3DE62">
    <property type="interactions" value="523"/>
</dbReference>
<reference evidence="1 2" key="1">
    <citation type="journal article" date="2007" name="Science">
        <title>The Chlamydomonas genome reveals the evolution of key animal and plant functions.</title>
        <authorList>
            <person name="Merchant S.S."/>
            <person name="Prochnik S.E."/>
            <person name="Vallon O."/>
            <person name="Harris E.H."/>
            <person name="Karpowicz S.J."/>
            <person name="Witman G.B."/>
            <person name="Terry A."/>
            <person name="Salamov A."/>
            <person name="Fritz-Laylin L.K."/>
            <person name="Marechal-Drouard L."/>
            <person name="Marshall W.F."/>
            <person name="Qu L.H."/>
            <person name="Nelson D.R."/>
            <person name="Sanderfoot A.A."/>
            <person name="Spalding M.H."/>
            <person name="Kapitonov V.V."/>
            <person name="Ren Q."/>
            <person name="Ferris P."/>
            <person name="Lindquist E."/>
            <person name="Shapiro H."/>
            <person name="Lucas S.M."/>
            <person name="Grimwood J."/>
            <person name="Schmutz J."/>
            <person name="Cardol P."/>
            <person name="Cerutti H."/>
            <person name="Chanfreau G."/>
            <person name="Chen C.L."/>
            <person name="Cognat V."/>
            <person name="Croft M.T."/>
            <person name="Dent R."/>
            <person name="Dutcher S."/>
            <person name="Fernandez E."/>
            <person name="Fukuzawa H."/>
            <person name="Gonzalez-Ballester D."/>
            <person name="Gonzalez-Halphen D."/>
            <person name="Hallmann A."/>
            <person name="Hanikenne M."/>
            <person name="Hippler M."/>
            <person name="Inwood W."/>
            <person name="Jabbari K."/>
            <person name="Kalanon M."/>
            <person name="Kuras R."/>
            <person name="Lefebvre P.A."/>
            <person name="Lemaire S.D."/>
            <person name="Lobanov A.V."/>
            <person name="Lohr M."/>
            <person name="Manuell A."/>
            <person name="Meier I."/>
            <person name="Mets L."/>
            <person name="Mittag M."/>
            <person name="Mittelmeier T."/>
            <person name="Moroney J.V."/>
            <person name="Moseley J."/>
            <person name="Napoli C."/>
            <person name="Nedelcu A.M."/>
            <person name="Niyogi K."/>
            <person name="Novoselov S.V."/>
            <person name="Paulsen I.T."/>
            <person name="Pazour G."/>
            <person name="Purton S."/>
            <person name="Ral J.P."/>
            <person name="Riano-Pachon D.M."/>
            <person name="Riekhof W."/>
            <person name="Rymarquis L."/>
            <person name="Schroda M."/>
            <person name="Stern D."/>
            <person name="Umen J."/>
            <person name="Willows R."/>
            <person name="Wilson N."/>
            <person name="Zimmer S.L."/>
            <person name="Allmer J."/>
            <person name="Balk J."/>
            <person name="Bisova K."/>
            <person name="Chen C.J."/>
            <person name="Elias M."/>
            <person name="Gendler K."/>
            <person name="Hauser C."/>
            <person name="Lamb M.R."/>
            <person name="Ledford H."/>
            <person name="Long J.C."/>
            <person name="Minagawa J."/>
            <person name="Page M.D."/>
            <person name="Pan J."/>
            <person name="Pootakham W."/>
            <person name="Roje S."/>
            <person name="Rose A."/>
            <person name="Stahlberg E."/>
            <person name="Terauchi A.M."/>
            <person name="Yang P."/>
            <person name="Ball S."/>
            <person name="Bowler C."/>
            <person name="Dieckmann C.L."/>
            <person name="Gladyshev V.N."/>
            <person name="Green P."/>
            <person name="Jorgensen R."/>
            <person name="Mayfield S."/>
            <person name="Mueller-Roeber B."/>
            <person name="Rajamani S."/>
            <person name="Sayre R.T."/>
            <person name="Brokstein P."/>
            <person name="Dubchak I."/>
            <person name="Goodstein D."/>
            <person name="Hornick L."/>
            <person name="Huang Y.W."/>
            <person name="Jhaveri J."/>
            <person name="Luo Y."/>
            <person name="Martinez D."/>
            <person name="Ngau W.C."/>
            <person name="Otillar B."/>
            <person name="Poliakov A."/>
            <person name="Porter A."/>
            <person name="Szajkowski L."/>
            <person name="Werner G."/>
            <person name="Zhou K."/>
            <person name="Grigoriev I.V."/>
            <person name="Rokhsar D.S."/>
            <person name="Grossman A.R."/>
        </authorList>
    </citation>
    <scope>NUCLEOTIDE SEQUENCE [LARGE SCALE GENOMIC DNA]</scope>
    <source>
        <strain evidence="2">CC-503</strain>
    </source>
</reference>
<evidence type="ECO:0000313" key="2">
    <source>
        <dbReference type="Proteomes" id="UP000006906"/>
    </source>
</evidence>
<name>A0A2K3DE62_CHLRE</name>
<accession>A0A2K3DE62</accession>
<dbReference type="ExpressionAtlas" id="A0A2K3DE62">
    <property type="expression patterns" value="baseline"/>
</dbReference>
<dbReference type="KEGG" id="cre:CHLRE_09g391282v5"/>
<dbReference type="PaxDb" id="3055-EDP02227"/>
<protein>
    <submittedName>
        <fullName evidence="1">Uncharacterized protein</fullName>
    </submittedName>
</protein>
<proteinExistence type="predicted"/>
<dbReference type="RefSeq" id="XP_042921158.1">
    <property type="nucleotide sequence ID" value="XM_043065586.1"/>
</dbReference>
<organism evidence="1 2">
    <name type="scientific">Chlamydomonas reinhardtii</name>
    <name type="common">Chlamydomonas smithii</name>
    <dbReference type="NCBI Taxonomy" id="3055"/>
    <lineage>
        <taxon>Eukaryota</taxon>
        <taxon>Viridiplantae</taxon>
        <taxon>Chlorophyta</taxon>
        <taxon>core chlorophytes</taxon>
        <taxon>Chlorophyceae</taxon>
        <taxon>CS clade</taxon>
        <taxon>Chlamydomonadales</taxon>
        <taxon>Chlamydomonadaceae</taxon>
        <taxon>Chlamydomonas</taxon>
    </lineage>
</organism>
<keyword evidence="2" id="KW-1185">Reference proteome</keyword>
<dbReference type="GO" id="GO:0016757">
    <property type="term" value="F:glycosyltransferase activity"/>
    <property type="evidence" value="ECO:0000318"/>
    <property type="project" value="GO_Central"/>
</dbReference>
<gene>
    <name evidence="1" type="ORF">CHLRE_09g391282v5</name>
</gene>
<dbReference type="OrthoDB" id="529273at2759"/>
<evidence type="ECO:0000313" key="1">
    <source>
        <dbReference type="EMBL" id="PNW78822.1"/>
    </source>
</evidence>
<sequence>MDVMDAEITKNGTQAVDQQCDSLFGKGYINSWANAKKEICKPGGGSTFTCHEHPNTNRGANIGSLFCHATNLVLDSTDFLGEVITKPGTRYPTPKAGSAKVACDIDRPYTREQVADQHTDRWLYDALATAPAADVNAACADPRRTVSYPVYFVTRMDPTNAYHHFEEVMNFFAAMYIYPHKELLQQGITIVAFDGAPKGFYLELWRRIAYPFRIRFLRDRPYPPGTCFKNALIASMPHRSMYTHFWPGVKSMCRSLYMSSVVRWTHMLMADARPELYTWPDGQHRQNEDTVVGRVTWVSRRHFEAANQGKMNSWQVQRMLSNEDAIVPVLSNAVMTWNSKSCLRNPGDGGCRKVPVYFEFATMELGDHRWYPEQLQQLSRTSVLMAVHGAGVFNEIWLRPSTSSVIEVLHNSGGNHHYHNIASFIGLPYHDMGSAHDPNMLAAKLTEVMDSTALRMAEEHGRKMAALRAAGTA</sequence>
<dbReference type="Proteomes" id="UP000006906">
    <property type="component" value="Chromosome 9"/>
</dbReference>
<dbReference type="Gramene" id="PNW78822">
    <property type="protein sequence ID" value="PNW78822"/>
    <property type="gene ID" value="CHLRE_09g391282v5"/>
</dbReference>
<dbReference type="PANTHER" id="PTHR20961:SF38">
    <property type="entry name" value="PROTEIN O-LINKED-MANNOSE BETA-1,4-N-ACETYLGLUCOSAMINYLTRANSFERASE 2"/>
    <property type="match status" value="1"/>
</dbReference>
<dbReference type="EMBL" id="CM008970">
    <property type="protein sequence ID" value="PNW78822.1"/>
    <property type="molecule type" value="Genomic_DNA"/>
</dbReference>
<dbReference type="GeneID" id="5720651"/>
<dbReference type="InParanoid" id="A0A2K3DE62"/>
<dbReference type="AlphaFoldDB" id="A0A2K3DE62"/>
<dbReference type="PANTHER" id="PTHR20961">
    <property type="entry name" value="GLYCOSYLTRANSFERASE"/>
    <property type="match status" value="1"/>
</dbReference>